<dbReference type="SUPFAM" id="SSF53041">
    <property type="entry name" value="Resolvase-like"/>
    <property type="match status" value="1"/>
</dbReference>
<dbReference type="Gene3D" id="3.40.50.1390">
    <property type="entry name" value="Resolvase, N-terminal catalytic domain"/>
    <property type="match status" value="1"/>
</dbReference>
<dbReference type="InterPro" id="IPR050639">
    <property type="entry name" value="SSR_resolvase"/>
</dbReference>
<evidence type="ECO:0000259" key="3">
    <source>
        <dbReference type="PROSITE" id="PS51736"/>
    </source>
</evidence>
<dbReference type="GO" id="GO:0003677">
    <property type="term" value="F:DNA binding"/>
    <property type="evidence" value="ECO:0007669"/>
    <property type="project" value="UniProtKB-KW"/>
</dbReference>
<dbReference type="Proteomes" id="UP000233597">
    <property type="component" value="Unassembled WGS sequence"/>
</dbReference>
<dbReference type="Pfam" id="PF00239">
    <property type="entry name" value="Resolvase"/>
    <property type="match status" value="1"/>
</dbReference>
<dbReference type="AlphaFoldDB" id="A0A2N3KAV8"/>
<name>A0A2N3KAV8_9PROT</name>
<dbReference type="PROSITE" id="PS51736">
    <property type="entry name" value="RECOMBINASES_3"/>
    <property type="match status" value="1"/>
</dbReference>
<accession>A0A2N3KAV8</accession>
<dbReference type="PANTHER" id="PTHR30461:SF2">
    <property type="entry name" value="SERINE RECOMBINASE PINE-RELATED"/>
    <property type="match status" value="1"/>
</dbReference>
<reference evidence="4 5" key="1">
    <citation type="submission" date="2017-09" db="EMBL/GenBank/DDBJ databases">
        <title>Biodiversity and function of Thalassospira species in the particle-attached aromatic-hydrocarbon-degrading consortia from the surface seawater of the South China Sea.</title>
        <authorList>
            <person name="Dong C."/>
            <person name="Liu R."/>
            <person name="Shao Z."/>
        </authorList>
    </citation>
    <scope>NUCLEOTIDE SEQUENCE [LARGE SCALE GENOMIC DNA]</scope>
    <source>
        <strain evidence="4 5">CSC1P2</strain>
    </source>
</reference>
<gene>
    <name evidence="4" type="ORF">COO20_25705</name>
</gene>
<feature type="domain" description="Resolvase/invertase-type recombinase catalytic" evidence="3">
    <location>
        <begin position="1"/>
        <end position="89"/>
    </location>
</feature>
<dbReference type="GO" id="GO:0000150">
    <property type="term" value="F:DNA strand exchange activity"/>
    <property type="evidence" value="ECO:0007669"/>
    <property type="project" value="InterPro"/>
</dbReference>
<comment type="caution">
    <text evidence="4">The sequence shown here is derived from an EMBL/GenBank/DDBJ whole genome shotgun (WGS) entry which is preliminary data.</text>
</comment>
<dbReference type="InterPro" id="IPR006119">
    <property type="entry name" value="Resolv_N"/>
</dbReference>
<evidence type="ECO:0000313" key="4">
    <source>
        <dbReference type="EMBL" id="PKR47718.1"/>
    </source>
</evidence>
<dbReference type="PANTHER" id="PTHR30461">
    <property type="entry name" value="DNA-INVERTASE FROM LAMBDOID PROPHAGE"/>
    <property type="match status" value="1"/>
</dbReference>
<keyword evidence="1" id="KW-0238">DNA-binding</keyword>
<sequence length="143" mass="16043">MITAVNRREVDLVAAWSVDRLGRSLQDLIGFLADLQAKGCDLYLHQQGIDTSTPSGRMLFQMLSVFAEFEREMIRERVVAGLERTKSKGTRLGRPKLDYSVRRKIEIAMRKGKGIRPTARALGVSTTTVMKIKAEMDDLTQSA</sequence>
<evidence type="ECO:0000256" key="2">
    <source>
        <dbReference type="ARBA" id="ARBA00023172"/>
    </source>
</evidence>
<dbReference type="EMBL" id="NWTK01000032">
    <property type="protein sequence ID" value="PKR47718.1"/>
    <property type="molecule type" value="Genomic_DNA"/>
</dbReference>
<evidence type="ECO:0000256" key="1">
    <source>
        <dbReference type="ARBA" id="ARBA00023125"/>
    </source>
</evidence>
<dbReference type="SMART" id="SM00857">
    <property type="entry name" value="Resolvase"/>
    <property type="match status" value="1"/>
</dbReference>
<keyword evidence="2" id="KW-0233">DNA recombination</keyword>
<dbReference type="InterPro" id="IPR036162">
    <property type="entry name" value="Resolvase-like_N_sf"/>
</dbReference>
<protein>
    <recommendedName>
        <fullName evidence="3">Resolvase/invertase-type recombinase catalytic domain-containing protein</fullName>
    </recommendedName>
</protein>
<dbReference type="CDD" id="cd03768">
    <property type="entry name" value="SR_ResInv"/>
    <property type="match status" value="1"/>
</dbReference>
<proteinExistence type="predicted"/>
<evidence type="ECO:0000313" key="5">
    <source>
        <dbReference type="Proteomes" id="UP000233597"/>
    </source>
</evidence>
<organism evidence="4 5">
    <name type="scientific">Thalassospira marina</name>
    <dbReference type="NCBI Taxonomy" id="2048283"/>
    <lineage>
        <taxon>Bacteria</taxon>
        <taxon>Pseudomonadati</taxon>
        <taxon>Pseudomonadota</taxon>
        <taxon>Alphaproteobacteria</taxon>
        <taxon>Rhodospirillales</taxon>
        <taxon>Thalassospiraceae</taxon>
        <taxon>Thalassospira</taxon>
    </lineage>
</organism>